<feature type="region of interest" description="Disordered" evidence="1">
    <location>
        <begin position="95"/>
        <end position="122"/>
    </location>
</feature>
<dbReference type="AlphaFoldDB" id="A0A822Z203"/>
<name>A0A822Z203_NELNU</name>
<gene>
    <name evidence="2" type="ORF">HUJ06_008140</name>
</gene>
<accession>A0A822Z203</accession>
<proteinExistence type="predicted"/>
<dbReference type="Proteomes" id="UP000607653">
    <property type="component" value="Unassembled WGS sequence"/>
</dbReference>
<dbReference type="EMBL" id="DUZY01000004">
    <property type="protein sequence ID" value="DAD37499.1"/>
    <property type="molecule type" value="Genomic_DNA"/>
</dbReference>
<dbReference type="PANTHER" id="PTHR31722:SF2">
    <property type="entry name" value="DNA CROSS-LINK REPAIR 1 PROTEIN-LIKE"/>
    <property type="match status" value="1"/>
</dbReference>
<protein>
    <submittedName>
        <fullName evidence="2">Uncharacterized protein</fullName>
    </submittedName>
</protein>
<sequence length="150" mass="17437">MELTSSPRISFSVDFVDDNDFISISPCCESPKKLDTEREKVPVHNVDFEFLSSNSTGDRMLTADEFFFEGRLLSSWEMQHLEKLNKISLKTKDAEGDHWTETTRRRRSSHSLPSKVGNMCGRNEEGDHWTEEVFSRLEERRSSHALFDFV</sequence>
<organism evidence="2 3">
    <name type="scientific">Nelumbo nucifera</name>
    <name type="common">Sacred lotus</name>
    <dbReference type="NCBI Taxonomy" id="4432"/>
    <lineage>
        <taxon>Eukaryota</taxon>
        <taxon>Viridiplantae</taxon>
        <taxon>Streptophyta</taxon>
        <taxon>Embryophyta</taxon>
        <taxon>Tracheophyta</taxon>
        <taxon>Spermatophyta</taxon>
        <taxon>Magnoliopsida</taxon>
        <taxon>Proteales</taxon>
        <taxon>Nelumbonaceae</taxon>
        <taxon>Nelumbo</taxon>
    </lineage>
</organism>
<reference evidence="2 3" key="1">
    <citation type="journal article" date="2020" name="Mol. Biol. Evol.">
        <title>Distinct Expression and Methylation Patterns for Genes with Different Fates following a Single Whole-Genome Duplication in Flowering Plants.</title>
        <authorList>
            <person name="Shi T."/>
            <person name="Rahmani R.S."/>
            <person name="Gugger P.F."/>
            <person name="Wang M."/>
            <person name="Li H."/>
            <person name="Zhang Y."/>
            <person name="Li Z."/>
            <person name="Wang Q."/>
            <person name="Van de Peer Y."/>
            <person name="Marchal K."/>
            <person name="Chen J."/>
        </authorList>
    </citation>
    <scope>NUCLEOTIDE SEQUENCE [LARGE SCALE GENOMIC DNA]</scope>
    <source>
        <tissue evidence="2">Leaf</tissue>
    </source>
</reference>
<evidence type="ECO:0000313" key="2">
    <source>
        <dbReference type="EMBL" id="DAD37499.1"/>
    </source>
</evidence>
<evidence type="ECO:0000256" key="1">
    <source>
        <dbReference type="SAM" id="MobiDB-lite"/>
    </source>
</evidence>
<dbReference type="PANTHER" id="PTHR31722">
    <property type="entry name" value="OS06G0675200 PROTEIN"/>
    <property type="match status" value="1"/>
</dbReference>
<keyword evidence="3" id="KW-1185">Reference proteome</keyword>
<comment type="caution">
    <text evidence="2">The sequence shown here is derived from an EMBL/GenBank/DDBJ whole genome shotgun (WGS) entry which is preliminary data.</text>
</comment>
<evidence type="ECO:0000313" key="3">
    <source>
        <dbReference type="Proteomes" id="UP000607653"/>
    </source>
</evidence>